<feature type="domain" description="Calcineurin-like phosphoesterase" evidence="1">
    <location>
        <begin position="14"/>
        <end position="199"/>
    </location>
</feature>
<dbReference type="GO" id="GO:0008803">
    <property type="term" value="F:bis(5'-nucleosyl)-tetraphosphatase (symmetrical) activity"/>
    <property type="evidence" value="ECO:0007669"/>
    <property type="project" value="TreeGrafter"/>
</dbReference>
<accession>A0A941E0N0</accession>
<evidence type="ECO:0000313" key="2">
    <source>
        <dbReference type="EMBL" id="MBR7797608.1"/>
    </source>
</evidence>
<dbReference type="PANTHER" id="PTHR42850:SF4">
    <property type="entry name" value="ZINC-DEPENDENT ENDOPOLYPHOSPHATASE"/>
    <property type="match status" value="1"/>
</dbReference>
<sequence>MMNASKLALDKNRRMIVISDIHGNLQLLQKLLDKIAYTPEDYLFINGDMCEKGADSLGVIDFLTSLTAQLERVYVTKGNCDILINYVFNEVEGIKNYMKKQPNSILNEMLKKQDKSLADFHSLKDLSKFYRTHYKNEIDWLEALPIAYETEHFIIIHAGIEDIPNWQSTTIENALSMPAFYEKGHRADKTVIVGHWPVVNYTTQSICSNNPLIDLDKRIIAIDGGNQIKREGQLNALVVDGEQISFTFVDELQEMAMIQQSHQDTTARVGTVTYPNYELEIIKEEPFFTHCKNIELGITQWVKNEFITRNNNQLISNNDISTTFLSVQQGEIIKVINNDCSGYTLIKNDNGEIGWIPKQCLYS</sequence>
<dbReference type="GO" id="GO:0005737">
    <property type="term" value="C:cytoplasm"/>
    <property type="evidence" value="ECO:0007669"/>
    <property type="project" value="TreeGrafter"/>
</dbReference>
<dbReference type="GO" id="GO:0110154">
    <property type="term" value="P:RNA decapping"/>
    <property type="evidence" value="ECO:0007669"/>
    <property type="project" value="TreeGrafter"/>
</dbReference>
<dbReference type="RefSeq" id="WP_166530793.1">
    <property type="nucleotide sequence ID" value="NZ_CP115959.1"/>
</dbReference>
<evidence type="ECO:0000259" key="1">
    <source>
        <dbReference type="Pfam" id="PF00149"/>
    </source>
</evidence>
<organism evidence="2 3">
    <name type="scientific">Virgibacillus salarius</name>
    <dbReference type="NCBI Taxonomy" id="447199"/>
    <lineage>
        <taxon>Bacteria</taxon>
        <taxon>Bacillati</taxon>
        <taxon>Bacillota</taxon>
        <taxon>Bacilli</taxon>
        <taxon>Bacillales</taxon>
        <taxon>Bacillaceae</taxon>
        <taxon>Virgibacillus</taxon>
    </lineage>
</organism>
<dbReference type="Proteomes" id="UP000675284">
    <property type="component" value="Unassembled WGS sequence"/>
</dbReference>
<dbReference type="Gene3D" id="3.60.21.10">
    <property type="match status" value="1"/>
</dbReference>
<dbReference type="EMBL" id="JAGSOT010000061">
    <property type="protein sequence ID" value="MBR7797608.1"/>
    <property type="molecule type" value="Genomic_DNA"/>
</dbReference>
<dbReference type="InterPro" id="IPR050126">
    <property type="entry name" value="Ap4A_hydrolase"/>
</dbReference>
<keyword evidence="3" id="KW-1185">Reference proteome</keyword>
<dbReference type="SUPFAM" id="SSF56300">
    <property type="entry name" value="Metallo-dependent phosphatases"/>
    <property type="match status" value="1"/>
</dbReference>
<dbReference type="SUPFAM" id="SSF50044">
    <property type="entry name" value="SH3-domain"/>
    <property type="match status" value="1"/>
</dbReference>
<comment type="caution">
    <text evidence="2">The sequence shown here is derived from an EMBL/GenBank/DDBJ whole genome shotgun (WGS) entry which is preliminary data.</text>
</comment>
<dbReference type="Gene3D" id="2.30.30.40">
    <property type="entry name" value="SH3 Domains"/>
    <property type="match status" value="1"/>
</dbReference>
<dbReference type="AlphaFoldDB" id="A0A941E0N0"/>
<dbReference type="Pfam" id="PF00149">
    <property type="entry name" value="Metallophos"/>
    <property type="match status" value="1"/>
</dbReference>
<gene>
    <name evidence="2" type="ORF">KCX74_16380</name>
</gene>
<dbReference type="InterPro" id="IPR036028">
    <property type="entry name" value="SH3-like_dom_sf"/>
</dbReference>
<reference evidence="2" key="1">
    <citation type="submission" date="2021-04" db="EMBL/GenBank/DDBJ databases">
        <title>Isolation and polyphasic classification of algal microorganism.</title>
        <authorList>
            <person name="Wang S."/>
        </authorList>
    </citation>
    <scope>NUCLEOTIDE SEQUENCE</scope>
    <source>
        <strain evidence="2">720a</strain>
    </source>
</reference>
<evidence type="ECO:0000313" key="3">
    <source>
        <dbReference type="Proteomes" id="UP000675284"/>
    </source>
</evidence>
<proteinExistence type="predicted"/>
<protein>
    <submittedName>
        <fullName evidence="2">Metallophosphoesterase</fullName>
    </submittedName>
</protein>
<dbReference type="GO" id="GO:0016791">
    <property type="term" value="F:phosphatase activity"/>
    <property type="evidence" value="ECO:0007669"/>
    <property type="project" value="TreeGrafter"/>
</dbReference>
<dbReference type="InterPro" id="IPR029052">
    <property type="entry name" value="Metallo-depent_PP-like"/>
</dbReference>
<dbReference type="PANTHER" id="PTHR42850">
    <property type="entry name" value="METALLOPHOSPHOESTERASE"/>
    <property type="match status" value="1"/>
</dbReference>
<name>A0A941E0N0_9BACI</name>
<dbReference type="CDD" id="cd00174">
    <property type="entry name" value="SH3"/>
    <property type="match status" value="1"/>
</dbReference>
<dbReference type="InterPro" id="IPR004843">
    <property type="entry name" value="Calcineurin-like_PHP"/>
</dbReference>